<comment type="caution">
    <text evidence="7">The sequence shown here is derived from an EMBL/GenBank/DDBJ whole genome shotgun (WGS) entry which is preliminary data.</text>
</comment>
<dbReference type="PROSITE" id="PS51512">
    <property type="entry name" value="DFDF"/>
    <property type="match status" value="1"/>
</dbReference>
<feature type="domain" description="DFDF" evidence="5">
    <location>
        <begin position="86"/>
        <end position="122"/>
    </location>
</feature>
<feature type="short sequence motif" description="FFD box" evidence="3">
    <location>
        <begin position="155"/>
        <end position="171"/>
    </location>
</feature>
<evidence type="ECO:0000313" key="7">
    <source>
        <dbReference type="EMBL" id="KAF6422957.1"/>
    </source>
</evidence>
<dbReference type="EMBL" id="JACASE010000012">
    <property type="protein sequence ID" value="KAF6422957.1"/>
    <property type="molecule type" value="Genomic_DNA"/>
</dbReference>
<evidence type="ECO:0000256" key="2">
    <source>
        <dbReference type="ARBA" id="ARBA00023274"/>
    </source>
</evidence>
<dbReference type="SMART" id="SM01199">
    <property type="entry name" value="FDF"/>
    <property type="match status" value="1"/>
</dbReference>
<feature type="compositionally biased region" description="Basic and acidic residues" evidence="4">
    <location>
        <begin position="126"/>
        <end position="135"/>
    </location>
</feature>
<feature type="region of interest" description="Disordered" evidence="4">
    <location>
        <begin position="126"/>
        <end position="153"/>
    </location>
</feature>
<dbReference type="AlphaFoldDB" id="A0A7J8DIE2"/>
<dbReference type="Proteomes" id="UP000593571">
    <property type="component" value="Unassembled WGS sequence"/>
</dbReference>
<gene>
    <name evidence="7" type="ORF">HJG63_012773</name>
</gene>
<organism evidence="7 8">
    <name type="scientific">Rousettus aegyptiacus</name>
    <name type="common">Egyptian fruit bat</name>
    <name type="synonym">Pteropus aegyptiacus</name>
    <dbReference type="NCBI Taxonomy" id="9407"/>
    <lineage>
        <taxon>Eukaryota</taxon>
        <taxon>Metazoa</taxon>
        <taxon>Chordata</taxon>
        <taxon>Craniata</taxon>
        <taxon>Vertebrata</taxon>
        <taxon>Euteleostomi</taxon>
        <taxon>Mammalia</taxon>
        <taxon>Eutheria</taxon>
        <taxon>Laurasiatheria</taxon>
        <taxon>Chiroptera</taxon>
        <taxon>Yinpterochiroptera</taxon>
        <taxon>Pteropodoidea</taxon>
        <taxon>Pteropodidae</taxon>
        <taxon>Rousettinae</taxon>
        <taxon>Rousettus</taxon>
    </lineage>
</organism>
<evidence type="ECO:0000259" key="5">
    <source>
        <dbReference type="PROSITE" id="PS51512"/>
    </source>
</evidence>
<dbReference type="InterPro" id="IPR025762">
    <property type="entry name" value="DFDF"/>
</dbReference>
<dbReference type="GO" id="GO:1990904">
    <property type="term" value="C:ribonucleoprotein complex"/>
    <property type="evidence" value="ECO:0007669"/>
    <property type="project" value="UniProtKB-KW"/>
</dbReference>
<dbReference type="GO" id="GO:0003729">
    <property type="term" value="F:mRNA binding"/>
    <property type="evidence" value="ECO:0007669"/>
    <property type="project" value="TreeGrafter"/>
</dbReference>
<reference evidence="7 8" key="1">
    <citation type="journal article" date="2020" name="Nature">
        <title>Six reference-quality genomes reveal evolution of bat adaptations.</title>
        <authorList>
            <person name="Jebb D."/>
            <person name="Huang Z."/>
            <person name="Pippel M."/>
            <person name="Hughes G.M."/>
            <person name="Lavrichenko K."/>
            <person name="Devanna P."/>
            <person name="Winkler S."/>
            <person name="Jermiin L.S."/>
            <person name="Skirmuntt E.C."/>
            <person name="Katzourakis A."/>
            <person name="Burkitt-Gray L."/>
            <person name="Ray D.A."/>
            <person name="Sullivan K.A.M."/>
            <person name="Roscito J.G."/>
            <person name="Kirilenko B.M."/>
            <person name="Davalos L.M."/>
            <person name="Corthals A.P."/>
            <person name="Power M.L."/>
            <person name="Jones G."/>
            <person name="Ransome R.D."/>
            <person name="Dechmann D.K.N."/>
            <person name="Locatelli A.G."/>
            <person name="Puechmaille S.J."/>
            <person name="Fedrigo O."/>
            <person name="Jarvis E.D."/>
            <person name="Hiller M."/>
            <person name="Vernes S.C."/>
            <person name="Myers E.W."/>
            <person name="Teeling E.C."/>
        </authorList>
    </citation>
    <scope>NUCLEOTIDE SEQUENCE [LARGE SCALE GENOMIC DNA]</scope>
    <source>
        <strain evidence="7">MRouAeg1</strain>
        <tissue evidence="7">Muscle</tissue>
    </source>
</reference>
<accession>A0A7J8DIE2</accession>
<dbReference type="PROSITE" id="PS51513">
    <property type="entry name" value="FFD"/>
    <property type="match status" value="1"/>
</dbReference>
<keyword evidence="2" id="KW-0687">Ribonucleoprotein</keyword>
<keyword evidence="1" id="KW-0810">Translation regulation</keyword>
<evidence type="ECO:0000259" key="6">
    <source>
        <dbReference type="PROSITE" id="PS51513"/>
    </source>
</evidence>
<proteinExistence type="predicted"/>
<feature type="compositionally biased region" description="Basic residues" evidence="4">
    <location>
        <begin position="64"/>
        <end position="80"/>
    </location>
</feature>
<protein>
    <submittedName>
        <fullName evidence="7">LSM family member 14B</fullName>
    </submittedName>
</protein>
<dbReference type="GO" id="GO:0006417">
    <property type="term" value="P:regulation of translation"/>
    <property type="evidence" value="ECO:0007669"/>
    <property type="project" value="UniProtKB-KW"/>
</dbReference>
<dbReference type="PANTHER" id="PTHR13586:SF1">
    <property type="entry name" value="PROTEIN LSM14 HOMOLOG B"/>
    <property type="match status" value="1"/>
</dbReference>
<evidence type="ECO:0000256" key="4">
    <source>
        <dbReference type="SAM" id="MobiDB-lite"/>
    </source>
</evidence>
<feature type="region of interest" description="Disordered" evidence="4">
    <location>
        <begin position="1"/>
        <end position="99"/>
    </location>
</feature>
<sequence>MVEQAVQTGSLDNLNARKPSPGKGTVGMQLNGRPTPPGTKSASDVAPPAAVQTQGQVNDENRRPQRRRSGNRRTRNRSRGQSRPTHVKENTIKFEGDFDFESANAQFNREELDKEFKKKLNFKDDKVEKGEEKDPALVTQSDEAPAEEDHLGPNCYYDKSKSFFDNISSELKTRSGQRQRYDPAQPDFPPSGDGQSVRGRPEAPAEAAETTLRATEDAALTGRCWVPLFTVCRISMCYFCSGPHATRTWSELEPVVLGKCLGSLSEASRSFVLTCTQYNLRFWYFAKRFLERKLDSHFVTFFWPL</sequence>
<feature type="region of interest" description="Disordered" evidence="4">
    <location>
        <begin position="173"/>
        <end position="205"/>
    </location>
</feature>
<evidence type="ECO:0000256" key="3">
    <source>
        <dbReference type="PROSITE-ProRule" id="PRU00846"/>
    </source>
</evidence>
<dbReference type="PANTHER" id="PTHR13586">
    <property type="entry name" value="SCD6 PROTEIN-RELATED"/>
    <property type="match status" value="1"/>
</dbReference>
<dbReference type="InterPro" id="IPR025761">
    <property type="entry name" value="FFD_box"/>
</dbReference>
<evidence type="ECO:0000256" key="1">
    <source>
        <dbReference type="ARBA" id="ARBA00022845"/>
    </source>
</evidence>
<dbReference type="InterPro" id="IPR019050">
    <property type="entry name" value="FDF_dom"/>
</dbReference>
<name>A0A7J8DIE2_ROUAE</name>
<feature type="domain" description="FFD box profile" evidence="6">
    <location>
        <begin position="155"/>
        <end position="171"/>
    </location>
</feature>
<keyword evidence="8" id="KW-1185">Reference proteome</keyword>
<feature type="compositionally biased region" description="Basic and acidic residues" evidence="4">
    <location>
        <begin position="86"/>
        <end position="96"/>
    </location>
</feature>
<feature type="compositionally biased region" description="Polar residues" evidence="4">
    <location>
        <begin position="1"/>
        <end position="13"/>
    </location>
</feature>
<dbReference type="Pfam" id="PF09532">
    <property type="entry name" value="FDF"/>
    <property type="match status" value="1"/>
</dbReference>
<evidence type="ECO:0000313" key="8">
    <source>
        <dbReference type="Proteomes" id="UP000593571"/>
    </source>
</evidence>